<protein>
    <submittedName>
        <fullName evidence="1">Uncharacterized protein</fullName>
    </submittedName>
</protein>
<dbReference type="Proteomes" id="UP000247150">
    <property type="component" value="Unassembled WGS sequence"/>
</dbReference>
<gene>
    <name evidence="1" type="ORF">DFO73_105197</name>
</gene>
<comment type="caution">
    <text evidence="1">The sequence shown here is derived from an EMBL/GenBank/DDBJ whole genome shotgun (WGS) entry which is preliminary data.</text>
</comment>
<organism evidence="1 2">
    <name type="scientific">Cytobacillus oceanisediminis</name>
    <dbReference type="NCBI Taxonomy" id="665099"/>
    <lineage>
        <taxon>Bacteria</taxon>
        <taxon>Bacillati</taxon>
        <taxon>Bacillota</taxon>
        <taxon>Bacilli</taxon>
        <taxon>Bacillales</taxon>
        <taxon>Bacillaceae</taxon>
        <taxon>Cytobacillus</taxon>
    </lineage>
</organism>
<accession>A0A2V2ZYA9</accession>
<dbReference type="EMBL" id="QGTW01000005">
    <property type="protein sequence ID" value="PWW28959.1"/>
    <property type="molecule type" value="Genomic_DNA"/>
</dbReference>
<sequence length="33" mass="4111">MNEVLKEIIWQKSAITARIYLFYTRVFKTRVEY</sequence>
<reference evidence="1 2" key="1">
    <citation type="submission" date="2018-05" db="EMBL/GenBank/DDBJ databases">
        <title>Freshwater and sediment microbial communities from various areas in North America, analyzing microbe dynamics in response to fracking.</title>
        <authorList>
            <person name="Lamendella R."/>
        </authorList>
    </citation>
    <scope>NUCLEOTIDE SEQUENCE [LARGE SCALE GENOMIC DNA]</scope>
    <source>
        <strain evidence="1 2">15_TX</strain>
    </source>
</reference>
<name>A0A2V2ZYA9_9BACI</name>
<proteinExistence type="predicted"/>
<evidence type="ECO:0000313" key="2">
    <source>
        <dbReference type="Proteomes" id="UP000247150"/>
    </source>
</evidence>
<dbReference type="AlphaFoldDB" id="A0A2V2ZYA9"/>
<evidence type="ECO:0000313" key="1">
    <source>
        <dbReference type="EMBL" id="PWW28959.1"/>
    </source>
</evidence>